<comment type="similarity">
    <text evidence="1">Belongs to the N(4)/N(6)-methyltransferase family.</text>
</comment>
<evidence type="ECO:0000313" key="7">
    <source>
        <dbReference type="EMBL" id="NMW92831.1"/>
    </source>
</evidence>
<dbReference type="Gene3D" id="3.40.50.150">
    <property type="entry name" value="Vaccinia Virus protein VP39"/>
    <property type="match status" value="1"/>
</dbReference>
<evidence type="ECO:0000256" key="1">
    <source>
        <dbReference type="ARBA" id="ARBA00006594"/>
    </source>
</evidence>
<evidence type="ECO:0000256" key="4">
    <source>
        <dbReference type="ARBA" id="ARBA00022691"/>
    </source>
</evidence>
<organism evidence="7 8">
    <name type="scientific">Mobiluncus mulieris</name>
    <dbReference type="NCBI Taxonomy" id="2052"/>
    <lineage>
        <taxon>Bacteria</taxon>
        <taxon>Bacillati</taxon>
        <taxon>Actinomycetota</taxon>
        <taxon>Actinomycetes</taxon>
        <taxon>Actinomycetales</taxon>
        <taxon>Actinomycetaceae</taxon>
        <taxon>Mobiluncus</taxon>
    </lineage>
</organism>
<proteinExistence type="inferred from homology"/>
<name>A0A848RN90_9ACTO</name>
<dbReference type="GO" id="GO:0008170">
    <property type="term" value="F:N-methyltransferase activity"/>
    <property type="evidence" value="ECO:0007669"/>
    <property type="project" value="InterPro"/>
</dbReference>
<feature type="region of interest" description="Disordered" evidence="5">
    <location>
        <begin position="321"/>
        <end position="364"/>
    </location>
</feature>
<evidence type="ECO:0000259" key="6">
    <source>
        <dbReference type="Pfam" id="PF01555"/>
    </source>
</evidence>
<feature type="compositionally biased region" description="Basic and acidic residues" evidence="5">
    <location>
        <begin position="324"/>
        <end position="344"/>
    </location>
</feature>
<dbReference type="InterPro" id="IPR002941">
    <property type="entry name" value="DNA_methylase_N4/N6"/>
</dbReference>
<reference evidence="7 8" key="1">
    <citation type="submission" date="2020-04" db="EMBL/GenBank/DDBJ databases">
        <title>Antimicrobial susceptibility and clonality of vaginal-derived multi-drug resistant Mobiluncus isolates in China.</title>
        <authorList>
            <person name="Zhang X."/>
        </authorList>
    </citation>
    <scope>NUCLEOTIDE SEQUENCE [LARGE SCALE GENOMIC DNA]</scope>
    <source>
        <strain evidence="7 8">7</strain>
    </source>
</reference>
<dbReference type="InterPro" id="IPR002052">
    <property type="entry name" value="DNA_methylase_N6_adenine_CS"/>
</dbReference>
<dbReference type="InterPro" id="IPR029063">
    <property type="entry name" value="SAM-dependent_MTases_sf"/>
</dbReference>
<dbReference type="PROSITE" id="PS00092">
    <property type="entry name" value="N6_MTASE"/>
    <property type="match status" value="1"/>
</dbReference>
<keyword evidence="2 7" id="KW-0489">Methyltransferase</keyword>
<keyword evidence="3 7" id="KW-0808">Transferase</keyword>
<comment type="caution">
    <text evidence="7">The sequence shown here is derived from an EMBL/GenBank/DDBJ whole genome shotgun (WGS) entry which is preliminary data.</text>
</comment>
<dbReference type="PRINTS" id="PR00506">
    <property type="entry name" value="D21N6MTFRASE"/>
</dbReference>
<dbReference type="InterPro" id="IPR002295">
    <property type="entry name" value="N4/N6-MTase_EcoPI_Mod-like"/>
</dbReference>
<protein>
    <submittedName>
        <fullName evidence="7">Site-specific DNA-methyltransferase</fullName>
    </submittedName>
</protein>
<dbReference type="GO" id="GO:0032259">
    <property type="term" value="P:methylation"/>
    <property type="evidence" value="ECO:0007669"/>
    <property type="project" value="UniProtKB-KW"/>
</dbReference>
<dbReference type="SUPFAM" id="SSF53335">
    <property type="entry name" value="S-adenosyl-L-methionine-dependent methyltransferases"/>
    <property type="match status" value="1"/>
</dbReference>
<feature type="domain" description="DNA methylase N-4/N-6" evidence="6">
    <location>
        <begin position="69"/>
        <end position="291"/>
    </location>
</feature>
<evidence type="ECO:0000256" key="2">
    <source>
        <dbReference type="ARBA" id="ARBA00022603"/>
    </source>
</evidence>
<dbReference type="RefSeq" id="WP_004016492.1">
    <property type="nucleotide sequence ID" value="NZ_JABCUV010000003.1"/>
</dbReference>
<dbReference type="AlphaFoldDB" id="A0A848RN90"/>
<evidence type="ECO:0000256" key="5">
    <source>
        <dbReference type="SAM" id="MobiDB-lite"/>
    </source>
</evidence>
<sequence length="451" mass="49741">MNERGVELTWEGKHAWNFPPPTPQSFALKEHYSQELDSRLMNPPPDNRLYVGENLAALGALAGEFAGGVDCVYIDPPYNSQADYVAKMALHGDGGQILEQKQYGDRWDDAQYLQFMFERLGALRELLADTGSIFVHCDWHAAASLRLVCDEVFGSRNLLNEIVWIYGSGGGSRRRFGRKHDTILFYAKNARRNFFDPDAVRVPYRAAIAPKRRGLFHPEGMVAPDVWDIPRPPNHATSWVGYPTQKPLAVMERALRGACPPGGLVLDCFAGSGSTLVAAAGLGLRFIGVECAALGVHLARKRLVSLGASFGVWRVGDTHLMNLGDKRQPPHHPKPGELNRDESNRSGSNRNKSNRNGSNRSGSKRWEPWKLVECQAEILKLGVEFGLEISDWRELVDWVATDPGYATADSGNVFAPTGFDAPAKTELIQAVPATGLSLLTTITGQDYFIIT</sequence>
<evidence type="ECO:0000313" key="8">
    <source>
        <dbReference type="Proteomes" id="UP000582487"/>
    </source>
</evidence>
<evidence type="ECO:0000256" key="3">
    <source>
        <dbReference type="ARBA" id="ARBA00022679"/>
    </source>
</evidence>
<dbReference type="EMBL" id="JABCUV010000003">
    <property type="protein sequence ID" value="NMW92831.1"/>
    <property type="molecule type" value="Genomic_DNA"/>
</dbReference>
<dbReference type="CDD" id="cd02440">
    <property type="entry name" value="AdoMet_MTases"/>
    <property type="match status" value="1"/>
</dbReference>
<keyword evidence="4" id="KW-0949">S-adenosyl-L-methionine</keyword>
<dbReference type="Proteomes" id="UP000582487">
    <property type="component" value="Unassembled WGS sequence"/>
</dbReference>
<accession>A0A848RN90</accession>
<gene>
    <name evidence="7" type="ORF">HHJ74_03820</name>
</gene>
<feature type="compositionally biased region" description="Low complexity" evidence="5">
    <location>
        <begin position="345"/>
        <end position="361"/>
    </location>
</feature>
<dbReference type="Pfam" id="PF01555">
    <property type="entry name" value="N6_N4_Mtase"/>
    <property type="match status" value="1"/>
</dbReference>
<dbReference type="GO" id="GO:0003677">
    <property type="term" value="F:DNA binding"/>
    <property type="evidence" value="ECO:0007669"/>
    <property type="project" value="InterPro"/>
</dbReference>